<keyword evidence="1" id="KW-0472">Membrane</keyword>
<evidence type="ECO:0008006" key="4">
    <source>
        <dbReference type="Google" id="ProtNLM"/>
    </source>
</evidence>
<dbReference type="Proteomes" id="UP000196710">
    <property type="component" value="Chromosome"/>
</dbReference>
<dbReference type="EMBL" id="CP021422">
    <property type="protein sequence ID" value="ASB42307.1"/>
    <property type="molecule type" value="Genomic_DNA"/>
</dbReference>
<reference evidence="3" key="1">
    <citation type="submission" date="2017-05" db="EMBL/GenBank/DDBJ databases">
        <title>Improved OligoMM genomes.</title>
        <authorList>
            <person name="Garzetti D."/>
        </authorList>
    </citation>
    <scope>NUCLEOTIDE SEQUENCE [LARGE SCALE GENOMIC DNA]</scope>
    <source>
        <strain evidence="3">KB18</strain>
    </source>
</reference>
<evidence type="ECO:0000256" key="1">
    <source>
        <dbReference type="SAM" id="Phobius"/>
    </source>
</evidence>
<protein>
    <recommendedName>
        <fullName evidence="4">WD40 repeat domain-containing protein</fullName>
    </recommendedName>
</protein>
<keyword evidence="1" id="KW-0812">Transmembrane</keyword>
<feature type="transmembrane region" description="Helical" evidence="1">
    <location>
        <begin position="63"/>
        <end position="82"/>
    </location>
</feature>
<organism evidence="2 3">
    <name type="scientific">Acutalibacter muris</name>
    <dbReference type="NCBI Taxonomy" id="1796620"/>
    <lineage>
        <taxon>Bacteria</taxon>
        <taxon>Bacillati</taxon>
        <taxon>Bacillota</taxon>
        <taxon>Clostridia</taxon>
        <taxon>Eubacteriales</taxon>
        <taxon>Acutalibacteraceae</taxon>
        <taxon>Acutalibacter</taxon>
    </lineage>
</organism>
<accession>A0ABM6L9S9</accession>
<proteinExistence type="predicted"/>
<sequence length="438" mass="47464">MCVAKHNKHGEKKAKVINLDDYRRKPQTGEPEVHVEYEDIFSDEDGQSPEEGKKKELRQLPRAVYVISLALLLVIVGLSLWMNREHLNWENIKESVKLQVKGEEIGDGFPVPITGANVYEGNFISVDGGAAALSNTAFTAVNSTGTEKFSVRHSMSEPVLRAAGNRYLLFNSGSKGYMALSGERVMAEGAAETDIIAGAVCPGGKFALGLEGSFGASKLEVYMADGSLQYEYPFSADYITAIAMNYDGTHGAVCTVRSEKGEMVSKLTILDFNLEEPVAEFETRSNYLLAAYWAENGAIYCVGDTALVLGRSGDYQFTEYSYQGRQLTAFELSAGRAFLSISPYEHGGTSTLLAFNGNEETGEKNPVRMEMEGRIEAVSVFGGTVGVLMGGQAVFLDYITGMELGRAQAGEDAKGIALGSERRAYVLGVSEIRIAEIS</sequence>
<name>A0ABM6L9S9_9FIRM</name>
<dbReference type="Pfam" id="PF18975">
    <property type="entry name" value="DUF5711"/>
    <property type="match status" value="1"/>
</dbReference>
<dbReference type="InterPro" id="IPR043765">
    <property type="entry name" value="DUF5711"/>
</dbReference>
<keyword evidence="1" id="KW-1133">Transmembrane helix</keyword>
<evidence type="ECO:0000313" key="3">
    <source>
        <dbReference type="Proteomes" id="UP000196710"/>
    </source>
</evidence>
<gene>
    <name evidence="2" type="ORF">ADH66_17590</name>
</gene>
<keyword evidence="3" id="KW-1185">Reference proteome</keyword>
<evidence type="ECO:0000313" key="2">
    <source>
        <dbReference type="EMBL" id="ASB42307.1"/>
    </source>
</evidence>